<evidence type="ECO:0000313" key="1">
    <source>
        <dbReference type="EMBL" id="MDI6447652.1"/>
    </source>
</evidence>
<gene>
    <name evidence="1" type="ORF">QJ522_01245</name>
</gene>
<accession>A0AAW6TPR3</accession>
<evidence type="ECO:0000313" key="2">
    <source>
        <dbReference type="Proteomes" id="UP001431776"/>
    </source>
</evidence>
<dbReference type="Proteomes" id="UP001431776">
    <property type="component" value="Unassembled WGS sequence"/>
</dbReference>
<dbReference type="AlphaFoldDB" id="A0AAW6TPR3"/>
<keyword evidence="2" id="KW-1185">Reference proteome</keyword>
<protein>
    <submittedName>
        <fullName evidence="1">YdeI/OmpD-associated family protein</fullName>
    </submittedName>
</protein>
<proteinExistence type="predicted"/>
<dbReference type="RefSeq" id="WP_349243062.1">
    <property type="nucleotide sequence ID" value="NZ_JASCXX010000001.1"/>
</dbReference>
<sequence length="187" mass="21121">MKDDPLVFENRAAFKKWLVKNHQNSSGVWLVFGKDGKLKTLSANEALEEALCFGWIDGLLQSLGAETYRKRFTPRRKGSVWSERNRKLAQKLIEEGAMTAAGHAAIARAQEGGTWDRPKPAPISEAQVEILTEALSATGNALTNFQKMSPSVRRTYTGFYLAAKNEDTRKKRLERIIERLKENKKPM</sequence>
<organism evidence="1 2">
    <name type="scientific">Anaerobaca lacustris</name>
    <dbReference type="NCBI Taxonomy" id="3044600"/>
    <lineage>
        <taxon>Bacteria</taxon>
        <taxon>Pseudomonadati</taxon>
        <taxon>Planctomycetota</taxon>
        <taxon>Phycisphaerae</taxon>
        <taxon>Sedimentisphaerales</taxon>
        <taxon>Anaerobacaceae</taxon>
        <taxon>Anaerobaca</taxon>
    </lineage>
</organism>
<dbReference type="EMBL" id="JASCXX010000001">
    <property type="protein sequence ID" value="MDI6447652.1"/>
    <property type="molecule type" value="Genomic_DNA"/>
</dbReference>
<name>A0AAW6TPR3_9BACT</name>
<reference evidence="1" key="1">
    <citation type="submission" date="2023-05" db="EMBL/GenBank/DDBJ databases">
        <title>Anaerotaeda fermentans gen. nov., sp. nov., a novel anaerobic planctomycete of the new family within the order Sedimentisphaerales isolated from Taman Peninsula, Russia.</title>
        <authorList>
            <person name="Khomyakova M.A."/>
            <person name="Merkel A.Y."/>
            <person name="Slobodkin A.I."/>
        </authorList>
    </citation>
    <scope>NUCLEOTIDE SEQUENCE</scope>
    <source>
        <strain evidence="1">M17dextr</strain>
    </source>
</reference>
<dbReference type="Pfam" id="PF13376">
    <property type="entry name" value="OmdA"/>
    <property type="match status" value="1"/>
</dbReference>
<comment type="caution">
    <text evidence="1">The sequence shown here is derived from an EMBL/GenBank/DDBJ whole genome shotgun (WGS) entry which is preliminary data.</text>
</comment>